<evidence type="ECO:0000256" key="1">
    <source>
        <dbReference type="ARBA" id="ARBA00007983"/>
    </source>
</evidence>
<feature type="modified residue" description="2',4',5'-topaquinone" evidence="7">
    <location>
        <position position="529"/>
    </location>
</feature>
<dbReference type="InterPro" id="IPR000269">
    <property type="entry name" value="Cu_amine_oxidase"/>
</dbReference>
<feature type="active site" description="Schiff-base intermediate with substrate; via topaquinone" evidence="6">
    <location>
        <position position="529"/>
    </location>
</feature>
<dbReference type="InterPro" id="IPR036460">
    <property type="entry name" value="Cu_amine_oxidase_C_sf"/>
</dbReference>
<comment type="similarity">
    <text evidence="1 8">Belongs to the copper/topaquinone oxidase family.</text>
</comment>
<dbReference type="GO" id="GO:0005507">
    <property type="term" value="F:copper ion binding"/>
    <property type="evidence" value="ECO:0007669"/>
    <property type="project" value="InterPro"/>
</dbReference>
<gene>
    <name evidence="13" type="ORF">DPMN_141986</name>
</gene>
<dbReference type="EC" id="1.4.3.-" evidence="8"/>
<comment type="PTM">
    <text evidence="7 8">Topaquinone (TPQ) is generated by copper-dependent autoxidation of a specific tyrosyl residue.</text>
</comment>
<dbReference type="Pfam" id="PF02727">
    <property type="entry name" value="Cu_amine_oxidN2"/>
    <property type="match status" value="1"/>
</dbReference>
<dbReference type="GO" id="GO:0048038">
    <property type="term" value="F:quinone binding"/>
    <property type="evidence" value="ECO:0007669"/>
    <property type="project" value="InterPro"/>
</dbReference>
<evidence type="ECO:0000259" key="12">
    <source>
        <dbReference type="Pfam" id="PF02727"/>
    </source>
</evidence>
<evidence type="ECO:0000256" key="10">
    <source>
        <dbReference type="SAM" id="Phobius"/>
    </source>
</evidence>
<feature type="domain" description="Copper amine oxidase catalytic" evidence="11">
    <location>
        <begin position="376"/>
        <end position="795"/>
    </location>
</feature>
<evidence type="ECO:0000313" key="14">
    <source>
        <dbReference type="Proteomes" id="UP000828390"/>
    </source>
</evidence>
<keyword evidence="2 8" id="KW-0479">Metal-binding</keyword>
<reference evidence="13" key="1">
    <citation type="journal article" date="2019" name="bioRxiv">
        <title>The Genome of the Zebra Mussel, Dreissena polymorpha: A Resource for Invasive Species Research.</title>
        <authorList>
            <person name="McCartney M.A."/>
            <person name="Auch B."/>
            <person name="Kono T."/>
            <person name="Mallez S."/>
            <person name="Zhang Y."/>
            <person name="Obille A."/>
            <person name="Becker A."/>
            <person name="Abrahante J.E."/>
            <person name="Garbe J."/>
            <person name="Badalamenti J.P."/>
            <person name="Herman A."/>
            <person name="Mangelson H."/>
            <person name="Liachko I."/>
            <person name="Sullivan S."/>
            <person name="Sone E.D."/>
            <person name="Koren S."/>
            <person name="Silverstein K.A.T."/>
            <person name="Beckman K.B."/>
            <person name="Gohl D.M."/>
        </authorList>
    </citation>
    <scope>NUCLEOTIDE SEQUENCE</scope>
    <source>
        <strain evidence="13">Duluth1</strain>
        <tissue evidence="13">Whole animal</tissue>
    </source>
</reference>
<evidence type="ECO:0000256" key="3">
    <source>
        <dbReference type="ARBA" id="ARBA00022772"/>
    </source>
</evidence>
<dbReference type="InterPro" id="IPR015798">
    <property type="entry name" value="Cu_amine_oxidase_C"/>
</dbReference>
<dbReference type="PRINTS" id="PR00766">
    <property type="entry name" value="CUDAOXIDASE"/>
</dbReference>
<protein>
    <recommendedName>
        <fullName evidence="8">Amine oxidase</fullName>
        <ecNumber evidence="8">1.4.3.-</ecNumber>
    </recommendedName>
</protein>
<comment type="cofactor">
    <cofactor evidence="8">
        <name>Cu cation</name>
        <dbReference type="ChEBI" id="CHEBI:23378"/>
    </cofactor>
    <text evidence="8">Contains 1 topaquinone per subunit.</text>
</comment>
<dbReference type="GO" id="GO:0008131">
    <property type="term" value="F:primary methylamine oxidase activity"/>
    <property type="evidence" value="ECO:0007669"/>
    <property type="project" value="InterPro"/>
</dbReference>
<keyword evidence="10" id="KW-1133">Transmembrane helix</keyword>
<keyword evidence="10" id="KW-0472">Membrane</keyword>
<evidence type="ECO:0000256" key="8">
    <source>
        <dbReference type="RuleBase" id="RU000672"/>
    </source>
</evidence>
<dbReference type="InterPro" id="IPR049948">
    <property type="entry name" value="Cu_Am_ox_TPQ-bd"/>
</dbReference>
<feature type="compositionally biased region" description="Low complexity" evidence="9">
    <location>
        <begin position="67"/>
        <end position="78"/>
    </location>
</feature>
<dbReference type="EMBL" id="JAIWYP010000006">
    <property type="protein sequence ID" value="KAH3813525.1"/>
    <property type="molecule type" value="Genomic_DNA"/>
</dbReference>
<dbReference type="PANTHER" id="PTHR10638:SF20">
    <property type="entry name" value="AMINE OXIDASE"/>
    <property type="match status" value="1"/>
</dbReference>
<dbReference type="Gene3D" id="2.70.98.20">
    <property type="entry name" value="Copper amine oxidase, catalytic domain"/>
    <property type="match status" value="1"/>
</dbReference>
<keyword evidence="14" id="KW-1185">Reference proteome</keyword>
<feature type="active site" description="Proton acceptor" evidence="6">
    <location>
        <position position="448"/>
    </location>
</feature>
<sequence>MYAVNEGGKKTGLKIRDGCFFLFAGAFLLATGVVGGILIGIYAYHGGPSGNAIQVECQVQSSNSLNQQTTAGPQQTTQKPANNPTNPPTSCSVCTKRDPFLASIDHELFAPLTEKEMERVRSALIARGIVHTDLDSQITLKSNYIAFIDIHTPNKEDVLKYKYGNGVYPGRQATAIVYRGGASPPDIMEYVIAPLDKGDSLQVTPLSAPGENAFTAREIDYVERNAALEVLRPIEAVLLPIVRESFDNANFQSGDLHWWPYEGPPGMKETLRELKLQLYFNPGRKDGDFHLLDMLPLALIVNTTSQTPNDWNTYDYYYLNQGPFGSAQDLLQAYNRGSIRKIKLPSGYRDTVAKRYYTGRDDSKPLRANAFMPPPRTYEPKGPRYTIKGHTVGWMGWSFDVTTRMTRGPALFDVKFQNKRVSYEISLNEIALIYGSDSFERENVFYTDAIYGIGYYSGTIPGVDCPEHGHLLDTSYYDAKTGQAVTTKSICIFESDGEGPLWRRMANGYQSGLRDTCLVVRVAATIGNYDYVVEFHFKLDGKLATKVKATGQIATSFWDADNPNHGNLSTDDSPSARDPFGFRVGDFSHGIIHDHLFGFKVDLDVVDTNNSFEIIHFKSGEVADAFRQINPSITTKPKYFRYNQTRYIEYETVQIESGFRVNPMEPKYWTVVNGNHRNKWGAKRGYAIVPMATATQTMVDAHPAMNAISFTKYNCAVTKHKESERFLNSLFDAFRMYNTKGDFSTLLNGEGIVNEDIVNWVTVGFVHVPSSEDMPTTTAVETGFILKPFNFFDTTEVYDMPQVYSGNDGDVQKPPEFTPCLENK</sequence>
<dbReference type="Proteomes" id="UP000828390">
    <property type="component" value="Unassembled WGS sequence"/>
</dbReference>
<dbReference type="InterPro" id="IPR015800">
    <property type="entry name" value="Cu_amine_oxidase_N2"/>
</dbReference>
<feature type="region of interest" description="Disordered" evidence="9">
    <location>
        <begin position="64"/>
        <end position="90"/>
    </location>
</feature>
<keyword evidence="10" id="KW-0812">Transmembrane</keyword>
<accession>A0A9D4GEJ9</accession>
<dbReference type="InterPro" id="IPR049947">
    <property type="entry name" value="Cu_Am_Ox_Cu-bd"/>
</dbReference>
<dbReference type="AlphaFoldDB" id="A0A9D4GEJ9"/>
<evidence type="ECO:0000313" key="13">
    <source>
        <dbReference type="EMBL" id="KAH3813525.1"/>
    </source>
</evidence>
<reference evidence="13" key="2">
    <citation type="submission" date="2020-11" db="EMBL/GenBank/DDBJ databases">
        <authorList>
            <person name="McCartney M.A."/>
            <person name="Auch B."/>
            <person name="Kono T."/>
            <person name="Mallez S."/>
            <person name="Becker A."/>
            <person name="Gohl D.M."/>
            <person name="Silverstein K.A.T."/>
            <person name="Koren S."/>
            <person name="Bechman K.B."/>
            <person name="Herman A."/>
            <person name="Abrahante J.E."/>
            <person name="Garbe J."/>
        </authorList>
    </citation>
    <scope>NUCLEOTIDE SEQUENCE</scope>
    <source>
        <strain evidence="13">Duluth1</strain>
        <tissue evidence="13">Whole animal</tissue>
    </source>
</reference>
<organism evidence="13 14">
    <name type="scientific">Dreissena polymorpha</name>
    <name type="common">Zebra mussel</name>
    <name type="synonym">Mytilus polymorpha</name>
    <dbReference type="NCBI Taxonomy" id="45954"/>
    <lineage>
        <taxon>Eukaryota</taxon>
        <taxon>Metazoa</taxon>
        <taxon>Spiralia</taxon>
        <taxon>Lophotrochozoa</taxon>
        <taxon>Mollusca</taxon>
        <taxon>Bivalvia</taxon>
        <taxon>Autobranchia</taxon>
        <taxon>Heteroconchia</taxon>
        <taxon>Euheterodonta</taxon>
        <taxon>Imparidentia</taxon>
        <taxon>Neoheterodontei</taxon>
        <taxon>Myida</taxon>
        <taxon>Dreissenoidea</taxon>
        <taxon>Dreissenidae</taxon>
        <taxon>Dreissena</taxon>
    </lineage>
</organism>
<dbReference type="InterPro" id="IPR016182">
    <property type="entry name" value="Cu_amine_oxidase_N-reg"/>
</dbReference>
<evidence type="ECO:0000256" key="6">
    <source>
        <dbReference type="PIRSR" id="PIRSR600269-50"/>
    </source>
</evidence>
<comment type="caution">
    <text evidence="13">The sequence shown here is derived from an EMBL/GenBank/DDBJ whole genome shotgun (WGS) entry which is preliminary data.</text>
</comment>
<name>A0A9D4GEJ9_DREPO</name>
<evidence type="ECO:0000256" key="9">
    <source>
        <dbReference type="SAM" id="MobiDB-lite"/>
    </source>
</evidence>
<dbReference type="SUPFAM" id="SSF49998">
    <property type="entry name" value="Amine oxidase catalytic domain"/>
    <property type="match status" value="1"/>
</dbReference>
<keyword evidence="5 8" id="KW-0186">Copper</keyword>
<evidence type="ECO:0000256" key="7">
    <source>
        <dbReference type="PIRSR" id="PIRSR600269-51"/>
    </source>
</evidence>
<dbReference type="PROSITE" id="PS01164">
    <property type="entry name" value="COPPER_AMINE_OXID_1"/>
    <property type="match status" value="1"/>
</dbReference>
<dbReference type="SUPFAM" id="SSF54416">
    <property type="entry name" value="Amine oxidase N-terminal region"/>
    <property type="match status" value="1"/>
</dbReference>
<dbReference type="GO" id="GO:0005886">
    <property type="term" value="C:plasma membrane"/>
    <property type="evidence" value="ECO:0007669"/>
    <property type="project" value="TreeGrafter"/>
</dbReference>
<dbReference type="PROSITE" id="PS01165">
    <property type="entry name" value="COPPER_AMINE_OXID_2"/>
    <property type="match status" value="1"/>
</dbReference>
<evidence type="ECO:0000256" key="5">
    <source>
        <dbReference type="ARBA" id="ARBA00023008"/>
    </source>
</evidence>
<dbReference type="PANTHER" id="PTHR10638">
    <property type="entry name" value="COPPER AMINE OXIDASE"/>
    <property type="match status" value="1"/>
</dbReference>
<dbReference type="Gene3D" id="3.10.450.40">
    <property type="match status" value="2"/>
</dbReference>
<feature type="domain" description="Copper amine oxidase N2-terminal" evidence="12">
    <location>
        <begin position="111"/>
        <end position="197"/>
    </location>
</feature>
<evidence type="ECO:0000259" key="11">
    <source>
        <dbReference type="Pfam" id="PF01179"/>
    </source>
</evidence>
<dbReference type="Pfam" id="PF01179">
    <property type="entry name" value="Cu_amine_oxid"/>
    <property type="match status" value="1"/>
</dbReference>
<evidence type="ECO:0000256" key="2">
    <source>
        <dbReference type="ARBA" id="ARBA00022723"/>
    </source>
</evidence>
<feature type="transmembrane region" description="Helical" evidence="10">
    <location>
        <begin position="20"/>
        <end position="44"/>
    </location>
</feature>
<dbReference type="GO" id="GO:0009308">
    <property type="term" value="P:amine metabolic process"/>
    <property type="evidence" value="ECO:0007669"/>
    <property type="project" value="UniProtKB-UniRule"/>
</dbReference>
<feature type="compositionally biased region" description="Polar residues" evidence="9">
    <location>
        <begin position="79"/>
        <end position="90"/>
    </location>
</feature>
<keyword evidence="3 6" id="KW-0801">TPQ</keyword>
<keyword evidence="4 8" id="KW-0560">Oxidoreductase</keyword>
<proteinExistence type="inferred from homology"/>
<evidence type="ECO:0000256" key="4">
    <source>
        <dbReference type="ARBA" id="ARBA00023002"/>
    </source>
</evidence>